<dbReference type="GO" id="GO:0031218">
    <property type="term" value="F:arabinogalactan endo-1,4-beta-galactosidase activity"/>
    <property type="evidence" value="ECO:0007669"/>
    <property type="project" value="UniProtKB-EC"/>
</dbReference>
<dbReference type="EMBL" id="CP003255">
    <property type="protein sequence ID" value="AGA59425.1"/>
    <property type="molecule type" value="Genomic_DNA"/>
</dbReference>
<evidence type="ECO:0000256" key="5">
    <source>
        <dbReference type="ARBA" id="ARBA00023295"/>
    </source>
</evidence>
<keyword evidence="4 6" id="KW-0378">Hydrolase</keyword>
<dbReference type="SUPFAM" id="SSF51445">
    <property type="entry name" value="(Trans)glycosidases"/>
    <property type="match status" value="1"/>
</dbReference>
<dbReference type="GO" id="GO:0015926">
    <property type="term" value="F:glucosidase activity"/>
    <property type="evidence" value="ECO:0007669"/>
    <property type="project" value="InterPro"/>
</dbReference>
<dbReference type="PANTHER" id="PTHR34983:SF1">
    <property type="entry name" value="ARABINOGALACTAN ENDO-BETA-1,4-GALACTANASE A"/>
    <property type="match status" value="1"/>
</dbReference>
<name>L0EJN1_THECK</name>
<dbReference type="EC" id="3.2.1.89" evidence="3 6"/>
<dbReference type="OrthoDB" id="9768786at2"/>
<dbReference type="AlphaFoldDB" id="L0EJN1"/>
<dbReference type="GO" id="GO:0045490">
    <property type="term" value="P:pectin catabolic process"/>
    <property type="evidence" value="ECO:0007669"/>
    <property type="project" value="TreeGrafter"/>
</dbReference>
<keyword evidence="5 6" id="KW-0326">Glycosidase</keyword>
<reference evidence="8" key="1">
    <citation type="submission" date="2012-01" db="EMBL/GenBank/DDBJ databases">
        <title>Complete sequence of chromosome of Thermobacillus composti KWC4.</title>
        <authorList>
            <person name="Lucas S."/>
            <person name="Han J."/>
            <person name="Lapidus A."/>
            <person name="Cheng J.-F."/>
            <person name="Goodwin L."/>
            <person name="Pitluck S."/>
            <person name="Peters L."/>
            <person name="Ovchinnikova G."/>
            <person name="Teshima H."/>
            <person name="Detter J.C."/>
            <person name="Han C."/>
            <person name="Tapia R."/>
            <person name="Land M."/>
            <person name="Hauser L."/>
            <person name="Kyrpides N."/>
            <person name="Ivanova N."/>
            <person name="Pagani I."/>
            <person name="Anderson I."/>
            <person name="Woyke T."/>
        </authorList>
    </citation>
    <scope>NUCLEOTIDE SEQUENCE [LARGE SCALE GENOMIC DNA]</scope>
    <source>
        <strain evidence="8">DSM 18247 / JCM 13945 / KWC4</strain>
    </source>
</reference>
<evidence type="ECO:0000313" key="8">
    <source>
        <dbReference type="Proteomes" id="UP000010795"/>
    </source>
</evidence>
<organism evidence="7 8">
    <name type="scientific">Thermobacillus composti (strain DSM 18247 / JCM 13945 / KWC4)</name>
    <dbReference type="NCBI Taxonomy" id="717605"/>
    <lineage>
        <taxon>Bacteria</taxon>
        <taxon>Bacillati</taxon>
        <taxon>Bacillota</taxon>
        <taxon>Bacilli</taxon>
        <taxon>Bacillales</taxon>
        <taxon>Paenibacillaceae</taxon>
        <taxon>Thermobacillus</taxon>
    </lineage>
</organism>
<comment type="similarity">
    <text evidence="2 6">Belongs to the glycosyl hydrolase 53 family.</text>
</comment>
<proteinExistence type="inferred from homology"/>
<dbReference type="eggNOG" id="COG3867">
    <property type="taxonomic scope" value="Bacteria"/>
</dbReference>
<accession>L0EJN1</accession>
<evidence type="ECO:0000256" key="4">
    <source>
        <dbReference type="ARBA" id="ARBA00022801"/>
    </source>
</evidence>
<dbReference type="Proteomes" id="UP000010795">
    <property type="component" value="Chromosome"/>
</dbReference>
<dbReference type="Gene3D" id="3.20.20.80">
    <property type="entry name" value="Glycosidases"/>
    <property type="match status" value="1"/>
</dbReference>
<dbReference type="Pfam" id="PF07745">
    <property type="entry name" value="Glyco_hydro_53"/>
    <property type="match status" value="1"/>
</dbReference>
<dbReference type="RefSeq" id="WP_015256153.1">
    <property type="nucleotide sequence ID" value="NC_019897.1"/>
</dbReference>
<dbReference type="PANTHER" id="PTHR34983">
    <property type="entry name" value="ARABINOGALACTAN ENDO-BETA-1,4-GALACTANASE A"/>
    <property type="match status" value="1"/>
</dbReference>
<dbReference type="HOGENOM" id="CLU_011259_2_0_9"/>
<evidence type="ECO:0000256" key="6">
    <source>
        <dbReference type="RuleBase" id="RU361192"/>
    </source>
</evidence>
<dbReference type="InterPro" id="IPR017853">
    <property type="entry name" value="GH"/>
</dbReference>
<evidence type="ECO:0000256" key="2">
    <source>
        <dbReference type="ARBA" id="ARBA00010687"/>
    </source>
</evidence>
<sequence>MMFIKGMDLSFVDEVEAAGGAYFDGDVRRDPIDLMADLGMNAVRLRIWNDPPGGFCNLERTLVMARRIKERGLHFLLDFHYSDRWADSANQWKPRSWEGLDAAGLREAVRRYTADVLSALAMQGTAPDMVQIGNEVTPGMLWPDGRVDGEYDTDAQWRAFAGLLQAGASAVRAVCPDARIMVHIDRGGDWEATRKFFGKMEELGVDYDVIGQSFYTWWHGTLEDLRHNLALTAETFGKPIVVVETAYPWTLRKYGDPDLIVEREDQLAPDYPASAPGQSAYLRDFMRIVRETPNGLGAGFYWWEPAWIPAKAMWSVGHHNNWANLTLFDYEGRRLATWDVLREEET</sequence>
<evidence type="ECO:0000313" key="7">
    <source>
        <dbReference type="EMBL" id="AGA59425.1"/>
    </source>
</evidence>
<evidence type="ECO:0000256" key="1">
    <source>
        <dbReference type="ARBA" id="ARBA00001695"/>
    </source>
</evidence>
<protein>
    <recommendedName>
        <fullName evidence="3 6">Arabinogalactan endo-beta-1,4-galactanase</fullName>
        <ecNumber evidence="3 6">3.2.1.89</ecNumber>
    </recommendedName>
</protein>
<comment type="catalytic activity">
    <reaction evidence="1 6">
        <text>The enzyme specifically hydrolyzes (1-&gt;4)-beta-D-galactosidic linkages in type I arabinogalactans.</text>
        <dbReference type="EC" id="3.2.1.89"/>
    </reaction>
</comment>
<gene>
    <name evidence="7" type="ordered locus">Theco_3377</name>
</gene>
<evidence type="ECO:0000256" key="3">
    <source>
        <dbReference type="ARBA" id="ARBA00012556"/>
    </source>
</evidence>
<dbReference type="InterPro" id="IPR011683">
    <property type="entry name" value="Glyco_hydro_53"/>
</dbReference>
<dbReference type="KEGG" id="tco:Theco_3377"/>
<dbReference type="STRING" id="717605.Theco_3377"/>
<keyword evidence="8" id="KW-1185">Reference proteome</keyword>